<keyword evidence="1" id="KW-0732">Signal</keyword>
<dbReference type="AlphaFoldDB" id="A0A7S3Z983"/>
<dbReference type="Gene3D" id="3.30.300.20">
    <property type="match status" value="1"/>
</dbReference>
<dbReference type="InterPro" id="IPR015946">
    <property type="entry name" value="KH_dom-like_a/b"/>
</dbReference>
<gene>
    <name evidence="2" type="ORF">LGLO00237_LOCUS27882</name>
</gene>
<dbReference type="GO" id="GO:0006364">
    <property type="term" value="P:rRNA processing"/>
    <property type="evidence" value="ECO:0007669"/>
    <property type="project" value="InterPro"/>
</dbReference>
<dbReference type="SUPFAM" id="SSF89919">
    <property type="entry name" value="Ribosome-binding factor A, RbfA"/>
    <property type="match status" value="1"/>
</dbReference>
<evidence type="ECO:0000256" key="1">
    <source>
        <dbReference type="SAM" id="SignalP"/>
    </source>
</evidence>
<evidence type="ECO:0000313" key="2">
    <source>
        <dbReference type="EMBL" id="CAE0676104.1"/>
    </source>
</evidence>
<name>A0A7S3Z983_9EUKA</name>
<feature type="signal peptide" evidence="1">
    <location>
        <begin position="1"/>
        <end position="31"/>
    </location>
</feature>
<dbReference type="InterPro" id="IPR000238">
    <property type="entry name" value="RbfA"/>
</dbReference>
<evidence type="ECO:0008006" key="3">
    <source>
        <dbReference type="Google" id="ProtNLM"/>
    </source>
</evidence>
<dbReference type="EMBL" id="HBIV01039312">
    <property type="protein sequence ID" value="CAE0676104.1"/>
    <property type="molecule type" value="Transcribed_RNA"/>
</dbReference>
<protein>
    <recommendedName>
        <fullName evidence="3">Ribosome-binding factor A</fullName>
    </recommendedName>
</protein>
<feature type="chain" id="PRO_5031177829" description="Ribosome-binding factor A" evidence="1">
    <location>
        <begin position="32"/>
        <end position="237"/>
    </location>
</feature>
<sequence length="237" mass="26552">MTMAPMAGHRSPSAALAAFSFLLAGCTPAGANMGHIVSRSTVPRARWAAGSSLRGCSRYLGQQMETRASLVPYGRKRRKTGGVDRSERLEVLYQRVLQFEFDFGLEDRALEDVKLERVEMQGQLSTVRVWVSGNADRADEIKEGLKRCKGYLRSVMSREVQIMRTPDIKFIFLPVEVRDPFLNERPTTNEVGLSLEDIQEGEVFPRTAFGDTMQGMMASQEDMVNRLRSGKQTGEQP</sequence>
<accession>A0A7S3Z983</accession>
<dbReference type="InterPro" id="IPR023799">
    <property type="entry name" value="RbfA_dom_sf"/>
</dbReference>
<reference evidence="2" key="1">
    <citation type="submission" date="2021-01" db="EMBL/GenBank/DDBJ databases">
        <authorList>
            <person name="Corre E."/>
            <person name="Pelletier E."/>
            <person name="Niang G."/>
            <person name="Scheremetjew M."/>
            <person name="Finn R."/>
            <person name="Kale V."/>
            <person name="Holt S."/>
            <person name="Cochrane G."/>
            <person name="Meng A."/>
            <person name="Brown T."/>
            <person name="Cohen L."/>
        </authorList>
    </citation>
    <scope>NUCLEOTIDE SEQUENCE</scope>
    <source>
        <strain evidence="2">CCCM811</strain>
    </source>
</reference>
<dbReference type="Pfam" id="PF02033">
    <property type="entry name" value="RBFA"/>
    <property type="match status" value="1"/>
</dbReference>
<proteinExistence type="predicted"/>
<organism evidence="2">
    <name type="scientific">Lotharella globosa</name>
    <dbReference type="NCBI Taxonomy" id="91324"/>
    <lineage>
        <taxon>Eukaryota</taxon>
        <taxon>Sar</taxon>
        <taxon>Rhizaria</taxon>
        <taxon>Cercozoa</taxon>
        <taxon>Chlorarachniophyceae</taxon>
        <taxon>Lotharella</taxon>
    </lineage>
</organism>